<reference evidence="1 2" key="1">
    <citation type="submission" date="2019-04" db="EMBL/GenBank/DDBJ databases">
        <title>Draft genome sequence of Robertkochia marina CC-AMO-30D.</title>
        <authorList>
            <person name="Hameed A."/>
            <person name="Lin S.-Y."/>
            <person name="Shahina M."/>
            <person name="Lai W.-A."/>
            <person name="Young C.-C."/>
        </authorList>
    </citation>
    <scope>NUCLEOTIDE SEQUENCE [LARGE SCALE GENOMIC DNA]</scope>
    <source>
        <strain evidence="1 2">CC-AMO-30D</strain>
    </source>
</reference>
<dbReference type="AlphaFoldDB" id="A0A4S3M0T4"/>
<dbReference type="InterPro" id="IPR011990">
    <property type="entry name" value="TPR-like_helical_dom_sf"/>
</dbReference>
<proteinExistence type="predicted"/>
<dbReference type="Gene3D" id="1.25.40.390">
    <property type="match status" value="1"/>
</dbReference>
<dbReference type="Proteomes" id="UP000305939">
    <property type="component" value="Unassembled WGS sequence"/>
</dbReference>
<dbReference type="EMBL" id="SSMC01000002">
    <property type="protein sequence ID" value="THD68040.1"/>
    <property type="molecule type" value="Genomic_DNA"/>
</dbReference>
<dbReference type="SUPFAM" id="SSF48452">
    <property type="entry name" value="TPR-like"/>
    <property type="match status" value="1"/>
</dbReference>
<dbReference type="Pfam" id="PF12771">
    <property type="entry name" value="SusD-like_2"/>
    <property type="match status" value="1"/>
</dbReference>
<keyword evidence="1" id="KW-0449">Lipoprotein</keyword>
<dbReference type="OrthoDB" id="725917at2"/>
<name>A0A4S3M0T4_9FLAO</name>
<accession>A0A4S3M0T4</accession>
<evidence type="ECO:0000313" key="2">
    <source>
        <dbReference type="Proteomes" id="UP000305939"/>
    </source>
</evidence>
<evidence type="ECO:0000313" key="1">
    <source>
        <dbReference type="EMBL" id="THD68040.1"/>
    </source>
</evidence>
<comment type="caution">
    <text evidence="1">The sequence shown here is derived from an EMBL/GenBank/DDBJ whole genome shotgun (WGS) entry which is preliminary data.</text>
</comment>
<organism evidence="1 2">
    <name type="scientific">Robertkochia marina</name>
    <dbReference type="NCBI Taxonomy" id="1227945"/>
    <lineage>
        <taxon>Bacteria</taxon>
        <taxon>Pseudomonadati</taxon>
        <taxon>Bacteroidota</taxon>
        <taxon>Flavobacteriia</taxon>
        <taxon>Flavobacteriales</taxon>
        <taxon>Flavobacteriaceae</taxon>
        <taxon>Robertkochia</taxon>
    </lineage>
</organism>
<dbReference type="InterPro" id="IPR041662">
    <property type="entry name" value="SusD-like_2"/>
</dbReference>
<protein>
    <submittedName>
        <fullName evidence="1">SusD/RagB family nutrient-binding outer membrane lipoprotein</fullName>
    </submittedName>
</protein>
<gene>
    <name evidence="1" type="ORF">E7Z59_10360</name>
</gene>
<keyword evidence="2" id="KW-1185">Reference proteome</keyword>
<sequence length="481" mass="52573">MQQLLNYHSNMRTMMKNIFYLFVAALIFTGCDDYLDINENPNAALEPPLEGLLANTTYNSGLNVYRIGATTSFYTQYLASPNEASAIDIYERVNTDGAWSNIYRMLANISDLQMFAEETSSVHYTGIAKTLTAFNLGMAVDVWGDIPYSEALNFQSLTPAYDGQEALYQEIVTLLDAAIADFNTENLGLPVDGDSDFLHGGDIAAWTKTANALKARYLNHLSGLGSYDANAVLAAVDGAYTSNDDDAQISEFQVRNPWGQVAVNNAGLVLGGWLSEQVVDAMNGTTFGVFDPRLPLITDPLPDGVTYRGTVNGEGRIGDGTTPEESVLTTDGFFSSSDSPLFVVTYAEVKFIEAEAALRAGDAARAYDAYIEGITASMDKIGVDPADRDAYLADPVVGVGSGSLTLDLVFKEKYVAMFLHPEAWVDARRYNHAYADFTPPTNNELGSEYIARFDYPDTEYLRNPGQQPTVTLTDKLFWDAN</sequence>